<evidence type="ECO:0000313" key="5">
    <source>
        <dbReference type="Proteomes" id="UP001152320"/>
    </source>
</evidence>
<reference evidence="4" key="1">
    <citation type="submission" date="2021-10" db="EMBL/GenBank/DDBJ databases">
        <title>Tropical sea cucumber genome reveals ecological adaptation and Cuvierian tubules defense mechanism.</title>
        <authorList>
            <person name="Chen T."/>
        </authorList>
    </citation>
    <scope>NUCLEOTIDE SEQUENCE</scope>
    <source>
        <strain evidence="4">Nanhai2018</strain>
        <tissue evidence="4">Muscle</tissue>
    </source>
</reference>
<evidence type="ECO:0000313" key="4">
    <source>
        <dbReference type="EMBL" id="KAJ8045606.1"/>
    </source>
</evidence>
<evidence type="ECO:0000259" key="3">
    <source>
        <dbReference type="PROSITE" id="PS51269"/>
    </source>
</evidence>
<comment type="similarity">
    <text evidence="2">Belongs to the COMM domain-containing protein 1 family.</text>
</comment>
<dbReference type="GO" id="GO:0055070">
    <property type="term" value="P:copper ion homeostasis"/>
    <property type="evidence" value="ECO:0007669"/>
    <property type="project" value="InterPro"/>
</dbReference>
<comment type="caution">
    <text evidence="4">The sequence shown here is derived from an EMBL/GenBank/DDBJ whole genome shotgun (WGS) entry which is preliminary data.</text>
</comment>
<proteinExistence type="inferred from homology"/>
<dbReference type="InterPro" id="IPR037351">
    <property type="entry name" value="Murr1"/>
</dbReference>
<gene>
    <name evidence="4" type="ORF">HOLleu_08645</name>
</gene>
<protein>
    <recommendedName>
        <fullName evidence="1">COMM domain-containing protein 1</fullName>
    </recommendedName>
</protein>
<feature type="domain" description="COMM" evidence="3">
    <location>
        <begin position="114"/>
        <end position="185"/>
    </location>
</feature>
<dbReference type="Proteomes" id="UP001152320">
    <property type="component" value="Chromosome 3"/>
</dbReference>
<dbReference type="OrthoDB" id="10251426at2759"/>
<dbReference type="GO" id="GO:1902306">
    <property type="term" value="P:negative regulation of sodium ion transmembrane transport"/>
    <property type="evidence" value="ECO:0007669"/>
    <property type="project" value="TreeGrafter"/>
</dbReference>
<dbReference type="InterPro" id="IPR017920">
    <property type="entry name" value="COMM"/>
</dbReference>
<sequence>MADDGNATTGLLNGIAKRDYFGSTEITDEFLKNELYPNLSDEEFNAIYSKFSHLLKNIISTNMDFNQLEAFLTSQTKKQGGLTEVQAAAFSKFWKNNKTKIHNVMVTRTTFGKTLKNVSWRIDLKAQAKKLDQINTPTAVVELQLANRSKPENGNEVVRFEMDEEQLVSLTKSLEEIEERLNSFAK</sequence>
<dbReference type="Pfam" id="PF07258">
    <property type="entry name" value="COMM_domain"/>
    <property type="match status" value="1"/>
</dbReference>
<organism evidence="4 5">
    <name type="scientific">Holothuria leucospilota</name>
    <name type="common">Black long sea cucumber</name>
    <name type="synonym">Mertensiothuria leucospilota</name>
    <dbReference type="NCBI Taxonomy" id="206669"/>
    <lineage>
        <taxon>Eukaryota</taxon>
        <taxon>Metazoa</taxon>
        <taxon>Echinodermata</taxon>
        <taxon>Eleutherozoa</taxon>
        <taxon>Echinozoa</taxon>
        <taxon>Holothuroidea</taxon>
        <taxon>Aspidochirotacea</taxon>
        <taxon>Aspidochirotida</taxon>
        <taxon>Holothuriidae</taxon>
        <taxon>Holothuria</taxon>
    </lineage>
</organism>
<dbReference type="GO" id="GO:0031398">
    <property type="term" value="P:positive regulation of protein ubiquitination"/>
    <property type="evidence" value="ECO:0007669"/>
    <property type="project" value="TreeGrafter"/>
</dbReference>
<keyword evidence="5" id="KW-1185">Reference proteome</keyword>
<evidence type="ECO:0000256" key="2">
    <source>
        <dbReference type="ARBA" id="ARBA00093455"/>
    </source>
</evidence>
<dbReference type="GO" id="GO:0032434">
    <property type="term" value="P:regulation of proteasomal ubiquitin-dependent protein catabolic process"/>
    <property type="evidence" value="ECO:0007669"/>
    <property type="project" value="TreeGrafter"/>
</dbReference>
<dbReference type="GO" id="GO:0005768">
    <property type="term" value="C:endosome"/>
    <property type="evidence" value="ECO:0007669"/>
    <property type="project" value="TreeGrafter"/>
</dbReference>
<dbReference type="InterPro" id="IPR033776">
    <property type="entry name" value="COMMD1_N"/>
</dbReference>
<accession>A0A9Q1CIJ8</accession>
<evidence type="ECO:0000256" key="1">
    <source>
        <dbReference type="ARBA" id="ARBA00016551"/>
    </source>
</evidence>
<dbReference type="PANTHER" id="PTHR21199">
    <property type="entry name" value="COMM DOMAIN-CONTAINING PROTEIN 1"/>
    <property type="match status" value="1"/>
</dbReference>
<dbReference type="PANTHER" id="PTHR21199:SF1">
    <property type="entry name" value="COMM DOMAIN-CONTAINING PROTEIN 1"/>
    <property type="match status" value="1"/>
</dbReference>
<dbReference type="AlphaFoldDB" id="A0A9Q1CIJ8"/>
<dbReference type="EMBL" id="JAIZAY010000003">
    <property type="protein sequence ID" value="KAJ8045606.1"/>
    <property type="molecule type" value="Genomic_DNA"/>
</dbReference>
<dbReference type="Pfam" id="PF17221">
    <property type="entry name" value="COMMD1_N"/>
    <property type="match status" value="1"/>
</dbReference>
<dbReference type="GO" id="GO:2000009">
    <property type="term" value="P:negative regulation of protein localization to cell surface"/>
    <property type="evidence" value="ECO:0007669"/>
    <property type="project" value="TreeGrafter"/>
</dbReference>
<name>A0A9Q1CIJ8_HOLLE</name>
<dbReference type="PROSITE" id="PS51269">
    <property type="entry name" value="COMM"/>
    <property type="match status" value="1"/>
</dbReference>